<proteinExistence type="predicted"/>
<accession>A0ABS2QV56</accession>
<gene>
    <name evidence="2" type="ORF">JOC83_002218</name>
</gene>
<comment type="caution">
    <text evidence="2">The sequence shown here is derived from an EMBL/GenBank/DDBJ whole genome shotgun (WGS) entry which is preliminary data.</text>
</comment>
<name>A0ABS2QV56_9BACI</name>
<keyword evidence="3" id="KW-1185">Reference proteome</keyword>
<evidence type="ECO:0000313" key="3">
    <source>
        <dbReference type="Proteomes" id="UP000809829"/>
    </source>
</evidence>
<dbReference type="EMBL" id="JAFBFC010000003">
    <property type="protein sequence ID" value="MBM7703371.1"/>
    <property type="molecule type" value="Genomic_DNA"/>
</dbReference>
<dbReference type="Proteomes" id="UP000809829">
    <property type="component" value="Unassembled WGS sequence"/>
</dbReference>
<feature type="coiled-coil region" evidence="1">
    <location>
        <begin position="36"/>
        <end position="63"/>
    </location>
</feature>
<organism evidence="2 3">
    <name type="scientific">Priestia iocasae</name>
    <dbReference type="NCBI Taxonomy" id="2291674"/>
    <lineage>
        <taxon>Bacteria</taxon>
        <taxon>Bacillati</taxon>
        <taxon>Bacillota</taxon>
        <taxon>Bacilli</taxon>
        <taxon>Bacillales</taxon>
        <taxon>Bacillaceae</taxon>
        <taxon>Priestia</taxon>
    </lineage>
</organism>
<sequence length="63" mass="7460">MKQVVNMYKKANGNKRLAVLRLEVDYELATLYDAMIEKNEEKKTVCKQKLETLRQEMVKLQNV</sequence>
<dbReference type="RefSeq" id="WP_205187098.1">
    <property type="nucleotide sequence ID" value="NZ_JAFBFC010000003.1"/>
</dbReference>
<evidence type="ECO:0000313" key="2">
    <source>
        <dbReference type="EMBL" id="MBM7703371.1"/>
    </source>
</evidence>
<protein>
    <submittedName>
        <fullName evidence="2">Uncharacterized protein</fullName>
    </submittedName>
</protein>
<evidence type="ECO:0000256" key="1">
    <source>
        <dbReference type="SAM" id="Coils"/>
    </source>
</evidence>
<keyword evidence="1" id="KW-0175">Coiled coil</keyword>
<reference evidence="2 3" key="1">
    <citation type="submission" date="2021-01" db="EMBL/GenBank/DDBJ databases">
        <title>Genomic Encyclopedia of Type Strains, Phase IV (KMG-IV): sequencing the most valuable type-strain genomes for metagenomic binning, comparative biology and taxonomic classification.</title>
        <authorList>
            <person name="Goeker M."/>
        </authorList>
    </citation>
    <scope>NUCLEOTIDE SEQUENCE [LARGE SCALE GENOMIC DNA]</scope>
    <source>
        <strain evidence="2 3">DSM 104297</strain>
    </source>
</reference>